<proteinExistence type="predicted"/>
<dbReference type="KEGG" id="mflu:HZU40_10930"/>
<dbReference type="Proteomes" id="UP000515498">
    <property type="component" value="Chromosome"/>
</dbReference>
<dbReference type="AlphaFoldDB" id="A0A7G8PK46"/>
<accession>A0A7G8PK46</accession>
<organism evidence="1 2">
    <name type="scientific">Mycolicibacterium fluoranthenivorans</name>
    <dbReference type="NCBI Taxonomy" id="258505"/>
    <lineage>
        <taxon>Bacteria</taxon>
        <taxon>Bacillati</taxon>
        <taxon>Actinomycetota</taxon>
        <taxon>Actinomycetes</taxon>
        <taxon>Mycobacteriales</taxon>
        <taxon>Mycobacteriaceae</taxon>
        <taxon>Mycolicibacterium</taxon>
    </lineage>
</organism>
<dbReference type="RefSeq" id="WP_187098392.1">
    <property type="nucleotide sequence ID" value="NZ_CP059894.1"/>
</dbReference>
<reference evidence="1 2" key="1">
    <citation type="submission" date="2020-07" db="EMBL/GenBank/DDBJ databases">
        <title>Draft genome sequence of four isobutane-metabolizing strains capable of cometabolically degrading diverse ether contaminants.</title>
        <authorList>
            <person name="Chen W."/>
            <person name="Faulkner N."/>
            <person name="Smith C."/>
            <person name="Hyman M."/>
        </authorList>
    </citation>
    <scope>NUCLEOTIDE SEQUENCE [LARGE SCALE GENOMIC DNA]</scope>
    <source>
        <strain evidence="1 2">2A</strain>
    </source>
</reference>
<name>A0A7G8PK46_9MYCO</name>
<evidence type="ECO:0000313" key="2">
    <source>
        <dbReference type="Proteomes" id="UP000515498"/>
    </source>
</evidence>
<dbReference type="EMBL" id="CP059894">
    <property type="protein sequence ID" value="QNJ94712.1"/>
    <property type="molecule type" value="Genomic_DNA"/>
</dbReference>
<evidence type="ECO:0000313" key="1">
    <source>
        <dbReference type="EMBL" id="QNJ94712.1"/>
    </source>
</evidence>
<sequence length="57" mass="6158">MAEVANIRFRLAELSAATATTTASSAFTDAGFLRLAAQKFSDPRTALGGRTRLWRGR</sequence>
<gene>
    <name evidence="1" type="ORF">HZU40_10930</name>
</gene>
<protein>
    <submittedName>
        <fullName evidence="1">Uncharacterized protein</fullName>
    </submittedName>
</protein>